<dbReference type="SUPFAM" id="SSF57716">
    <property type="entry name" value="Glucocorticoid receptor-like (DNA-binding domain)"/>
    <property type="match status" value="1"/>
</dbReference>
<feature type="region of interest" description="Disordered" evidence="13">
    <location>
        <begin position="293"/>
        <end position="315"/>
    </location>
</feature>
<evidence type="ECO:0000256" key="2">
    <source>
        <dbReference type="ARBA" id="ARBA00005694"/>
    </source>
</evidence>
<evidence type="ECO:0000256" key="12">
    <source>
        <dbReference type="PROSITE-ProRule" id="PRU00094"/>
    </source>
</evidence>
<organism evidence="15 16">
    <name type="scientific">Rehmannia glutinosa</name>
    <name type="common">Chinese foxglove</name>
    <dbReference type="NCBI Taxonomy" id="99300"/>
    <lineage>
        <taxon>Eukaryota</taxon>
        <taxon>Viridiplantae</taxon>
        <taxon>Streptophyta</taxon>
        <taxon>Embryophyta</taxon>
        <taxon>Tracheophyta</taxon>
        <taxon>Spermatophyta</taxon>
        <taxon>Magnoliopsida</taxon>
        <taxon>eudicotyledons</taxon>
        <taxon>Gunneridae</taxon>
        <taxon>Pentapetalae</taxon>
        <taxon>asterids</taxon>
        <taxon>lamiids</taxon>
        <taxon>Lamiales</taxon>
        <taxon>Orobanchaceae</taxon>
        <taxon>Rehmannieae</taxon>
        <taxon>Rehmannia</taxon>
    </lineage>
</organism>
<keyword evidence="3" id="KW-0479">Metal-binding</keyword>
<dbReference type="PANTHER" id="PTHR45658:SF41">
    <property type="entry name" value="GATA TRANSCRIPTION FACTOR 3"/>
    <property type="match status" value="1"/>
</dbReference>
<dbReference type="CDD" id="cd00202">
    <property type="entry name" value="ZnF_GATA"/>
    <property type="match status" value="1"/>
</dbReference>
<name>A0ABR0UG19_REHGL</name>
<evidence type="ECO:0000256" key="6">
    <source>
        <dbReference type="ARBA" id="ARBA00023015"/>
    </source>
</evidence>
<evidence type="ECO:0000313" key="15">
    <source>
        <dbReference type="EMBL" id="KAK6121490.1"/>
    </source>
</evidence>
<feature type="domain" description="GATA-type" evidence="14">
    <location>
        <begin position="238"/>
        <end position="274"/>
    </location>
</feature>
<dbReference type="InterPro" id="IPR013088">
    <property type="entry name" value="Znf_NHR/GATA"/>
</dbReference>
<evidence type="ECO:0000256" key="7">
    <source>
        <dbReference type="ARBA" id="ARBA00023125"/>
    </source>
</evidence>
<keyword evidence="5" id="KW-0862">Zinc</keyword>
<dbReference type="InterPro" id="IPR016679">
    <property type="entry name" value="TF_GATA_pln"/>
</dbReference>
<protein>
    <recommendedName>
        <fullName evidence="11">GATA transcription factor</fullName>
    </recommendedName>
</protein>
<dbReference type="Pfam" id="PF00320">
    <property type="entry name" value="GATA"/>
    <property type="match status" value="1"/>
</dbReference>
<keyword evidence="9 11" id="KW-0804">Transcription</keyword>
<comment type="function">
    <text evidence="11">Transcriptional activator that specifically binds 5'-GATA-3' or 5'-GAT-3' motifs within gene promoters.</text>
</comment>
<dbReference type="EMBL" id="JABTTQ020002901">
    <property type="protein sequence ID" value="KAK6121490.1"/>
    <property type="molecule type" value="Genomic_DNA"/>
</dbReference>
<dbReference type="PIRSF" id="PIRSF016992">
    <property type="entry name" value="TF_GATA_plant"/>
    <property type="match status" value="1"/>
</dbReference>
<keyword evidence="8 11" id="KW-0010">Activator</keyword>
<evidence type="ECO:0000256" key="9">
    <source>
        <dbReference type="ARBA" id="ARBA00023163"/>
    </source>
</evidence>
<keyword evidence="16" id="KW-1185">Reference proteome</keyword>
<dbReference type="Gene3D" id="3.30.50.10">
    <property type="entry name" value="Erythroid Transcription Factor GATA-1, subunit A"/>
    <property type="match status" value="1"/>
</dbReference>
<comment type="similarity">
    <text evidence="2 11">Belongs to the type IV zinc-finger family. Class A subfamily.</text>
</comment>
<evidence type="ECO:0000256" key="11">
    <source>
        <dbReference type="PIRNR" id="PIRNR016992"/>
    </source>
</evidence>
<dbReference type="PROSITE" id="PS50114">
    <property type="entry name" value="GATA_ZN_FINGER_2"/>
    <property type="match status" value="1"/>
</dbReference>
<sequence length="315" mass="34918">MECIEARALKSSVLSQMAVKPNSQVFYNDDVWCLTGINNASSDDFPVEDLLNLDFPEKEAEEGCFSQVDDEEKVVQETNSNHSSSTFSGPDEFDSLSAAGELAVPADDLENLEWLSQFVEDSSAGLSLLCPVGSLTGNSGVDSGKKVEPVSRPVQKFRVPFLPSPVPRRPRSKRARSFVFGRRPWYLPLSAAESATTTSSNGSSALPSRLFTRPVYEADWFYGVEKPPVKKQKKTPEADSGRRCTHCLVQKTPQWRTGPLGPKTLCNACGVRYKSGRLFPEYRPACSPTFSREMHSNSHRKVLEMRRKKEISQGG</sequence>
<evidence type="ECO:0000256" key="8">
    <source>
        <dbReference type="ARBA" id="ARBA00023159"/>
    </source>
</evidence>
<dbReference type="InterPro" id="IPR051140">
    <property type="entry name" value="GATA_TF"/>
</dbReference>
<keyword evidence="6 11" id="KW-0805">Transcription regulation</keyword>
<dbReference type="PANTHER" id="PTHR45658">
    <property type="entry name" value="GATA TRANSCRIPTION FACTOR"/>
    <property type="match status" value="1"/>
</dbReference>
<evidence type="ECO:0000256" key="10">
    <source>
        <dbReference type="ARBA" id="ARBA00023242"/>
    </source>
</evidence>
<evidence type="ECO:0000256" key="13">
    <source>
        <dbReference type="SAM" id="MobiDB-lite"/>
    </source>
</evidence>
<proteinExistence type="inferred from homology"/>
<comment type="caution">
    <text evidence="15">The sequence shown here is derived from an EMBL/GenBank/DDBJ whole genome shotgun (WGS) entry which is preliminary data.</text>
</comment>
<evidence type="ECO:0000259" key="14">
    <source>
        <dbReference type="PROSITE" id="PS50114"/>
    </source>
</evidence>
<evidence type="ECO:0000256" key="4">
    <source>
        <dbReference type="ARBA" id="ARBA00022771"/>
    </source>
</evidence>
<keyword evidence="7 11" id="KW-0238">DNA-binding</keyword>
<comment type="subcellular location">
    <subcellularLocation>
        <location evidence="1 11">Nucleus</location>
    </subcellularLocation>
</comment>
<keyword evidence="10 11" id="KW-0539">Nucleus</keyword>
<dbReference type="InterPro" id="IPR000679">
    <property type="entry name" value="Znf_GATA"/>
</dbReference>
<evidence type="ECO:0000313" key="16">
    <source>
        <dbReference type="Proteomes" id="UP001318860"/>
    </source>
</evidence>
<gene>
    <name evidence="15" type="ORF">DH2020_044769</name>
</gene>
<reference evidence="15 16" key="1">
    <citation type="journal article" date="2021" name="Comput. Struct. Biotechnol. J.">
        <title>De novo genome assembly of the potent medicinal plant Rehmannia glutinosa using nanopore technology.</title>
        <authorList>
            <person name="Ma L."/>
            <person name="Dong C."/>
            <person name="Song C."/>
            <person name="Wang X."/>
            <person name="Zheng X."/>
            <person name="Niu Y."/>
            <person name="Chen S."/>
            <person name="Feng W."/>
        </authorList>
    </citation>
    <scope>NUCLEOTIDE SEQUENCE [LARGE SCALE GENOMIC DNA]</scope>
    <source>
        <strain evidence="15">DH-2019</strain>
    </source>
</reference>
<dbReference type="PROSITE" id="PS00344">
    <property type="entry name" value="GATA_ZN_FINGER_1"/>
    <property type="match status" value="1"/>
</dbReference>
<evidence type="ECO:0000256" key="5">
    <source>
        <dbReference type="ARBA" id="ARBA00022833"/>
    </source>
</evidence>
<evidence type="ECO:0000256" key="1">
    <source>
        <dbReference type="ARBA" id="ARBA00004123"/>
    </source>
</evidence>
<keyword evidence="4 12" id="KW-0863">Zinc-finger</keyword>
<dbReference type="SMART" id="SM00401">
    <property type="entry name" value="ZnF_GATA"/>
    <property type="match status" value="1"/>
</dbReference>
<evidence type="ECO:0000256" key="3">
    <source>
        <dbReference type="ARBA" id="ARBA00022723"/>
    </source>
</evidence>
<dbReference type="Proteomes" id="UP001318860">
    <property type="component" value="Unassembled WGS sequence"/>
</dbReference>
<accession>A0ABR0UG19</accession>